<evidence type="ECO:0000313" key="5">
    <source>
        <dbReference type="Proteomes" id="UP000321497"/>
    </source>
</evidence>
<evidence type="ECO:0000256" key="1">
    <source>
        <dbReference type="ARBA" id="ARBA00006484"/>
    </source>
</evidence>
<dbReference type="SUPFAM" id="SSF51735">
    <property type="entry name" value="NAD(P)-binding Rossmann-fold domains"/>
    <property type="match status" value="1"/>
</dbReference>
<dbReference type="Proteomes" id="UP000321497">
    <property type="component" value="Unassembled WGS sequence"/>
</dbReference>
<accession>A0A5C6YYW3</accession>
<dbReference type="PANTHER" id="PTHR43899:SF13">
    <property type="entry name" value="RH59310P"/>
    <property type="match status" value="1"/>
</dbReference>
<dbReference type="PIRSF" id="PIRSF000126">
    <property type="entry name" value="11-beta-HSD1"/>
    <property type="match status" value="1"/>
</dbReference>
<keyword evidence="5" id="KW-1185">Reference proteome</keyword>
<reference evidence="4 5" key="1">
    <citation type="submission" date="2019-08" db="EMBL/GenBank/DDBJ databases">
        <title>Genome of Aequorivita antarctica SW49 (type strain).</title>
        <authorList>
            <person name="Bowman J.P."/>
        </authorList>
    </citation>
    <scope>NUCLEOTIDE SEQUENCE [LARGE SCALE GENOMIC DNA]</scope>
    <source>
        <strain evidence="4 5">SW49</strain>
    </source>
</reference>
<dbReference type="OrthoDB" id="9808814at2"/>
<dbReference type="EMBL" id="VORT01000007">
    <property type="protein sequence ID" value="TXD72829.1"/>
    <property type="molecule type" value="Genomic_DNA"/>
</dbReference>
<dbReference type="Gene3D" id="3.40.50.720">
    <property type="entry name" value="NAD(P)-binding Rossmann-like Domain"/>
    <property type="match status" value="1"/>
</dbReference>
<keyword evidence="2" id="KW-0560">Oxidoreductase</keyword>
<dbReference type="GO" id="GO:0016491">
    <property type="term" value="F:oxidoreductase activity"/>
    <property type="evidence" value="ECO:0007669"/>
    <property type="project" value="UniProtKB-KW"/>
</dbReference>
<dbReference type="PRINTS" id="PR00080">
    <property type="entry name" value="SDRFAMILY"/>
</dbReference>
<comment type="similarity">
    <text evidence="1 3">Belongs to the short-chain dehydrogenases/reductases (SDR) family.</text>
</comment>
<dbReference type="PRINTS" id="PR00081">
    <property type="entry name" value="GDHRDH"/>
</dbReference>
<gene>
    <name evidence="4" type="ORF">ESU54_10800</name>
</gene>
<proteinExistence type="inferred from homology"/>
<dbReference type="PANTHER" id="PTHR43899">
    <property type="entry name" value="RH59310P"/>
    <property type="match status" value="1"/>
</dbReference>
<protein>
    <submittedName>
        <fullName evidence="4">SDR family oxidoreductase</fullName>
    </submittedName>
</protein>
<dbReference type="Pfam" id="PF00106">
    <property type="entry name" value="adh_short"/>
    <property type="match status" value="1"/>
</dbReference>
<organism evidence="4 5">
    <name type="scientific">Aequorivita antarctica</name>
    <dbReference type="NCBI Taxonomy" id="153266"/>
    <lineage>
        <taxon>Bacteria</taxon>
        <taxon>Pseudomonadati</taxon>
        <taxon>Bacteroidota</taxon>
        <taxon>Flavobacteriia</taxon>
        <taxon>Flavobacteriales</taxon>
        <taxon>Flavobacteriaceae</taxon>
        <taxon>Aequorivita</taxon>
    </lineage>
</organism>
<dbReference type="InterPro" id="IPR036291">
    <property type="entry name" value="NAD(P)-bd_dom_sf"/>
</dbReference>
<evidence type="ECO:0000256" key="2">
    <source>
        <dbReference type="ARBA" id="ARBA00023002"/>
    </source>
</evidence>
<sequence length="270" mass="29580">MQLKHTEQIKQTALVTGAASGLGFELALLLAKDGYDLVLVDINIEKLQEVKEEIAALYPSDIQLINKDLSQQNVSEEIFQALEGKSINVLINNAGFGIFGSFNDTDWERDAAMLNLHVLTTTHLTKLILKGMVARGSGKIMNMSSLAAFQPGPLMSLYYASKAYILSFSEAIANELKGTGVTVTVLCPGQTKTCFQEVVSNGTNASENKIKFNIACPTEVAEYGYKAMQKGKVVAIPGTFNKFLSRLPRFVPRRTVTAIIRKIQEKNRGN</sequence>
<name>A0A5C6YYW3_9FLAO</name>
<comment type="caution">
    <text evidence="4">The sequence shown here is derived from an EMBL/GenBank/DDBJ whole genome shotgun (WGS) entry which is preliminary data.</text>
</comment>
<evidence type="ECO:0000256" key="3">
    <source>
        <dbReference type="RuleBase" id="RU000363"/>
    </source>
</evidence>
<evidence type="ECO:0000313" key="4">
    <source>
        <dbReference type="EMBL" id="TXD72829.1"/>
    </source>
</evidence>
<dbReference type="InterPro" id="IPR051019">
    <property type="entry name" value="VLCFA-Steroid_DH"/>
</dbReference>
<dbReference type="InterPro" id="IPR002347">
    <property type="entry name" value="SDR_fam"/>
</dbReference>
<dbReference type="AlphaFoldDB" id="A0A5C6YYW3"/>